<gene>
    <name evidence="2" type="ORF">FYJ83_04280</name>
</gene>
<dbReference type="EMBL" id="VUNQ01000006">
    <property type="protein sequence ID" value="MSU00685.1"/>
    <property type="molecule type" value="Genomic_DNA"/>
</dbReference>
<evidence type="ECO:0000313" key="2">
    <source>
        <dbReference type="EMBL" id="MSU00685.1"/>
    </source>
</evidence>
<organism evidence="2 3">
    <name type="scientific">Tissierella pigra</name>
    <dbReference type="NCBI Taxonomy" id="2607614"/>
    <lineage>
        <taxon>Bacteria</taxon>
        <taxon>Bacillati</taxon>
        <taxon>Bacillota</taxon>
        <taxon>Tissierellia</taxon>
        <taxon>Tissierellales</taxon>
        <taxon>Tissierellaceae</taxon>
        <taxon>Tissierella</taxon>
    </lineage>
</organism>
<proteinExistence type="predicted"/>
<dbReference type="RefSeq" id="WP_154439112.1">
    <property type="nucleotide sequence ID" value="NZ_VUNQ01000006.1"/>
</dbReference>
<keyword evidence="1" id="KW-0472">Membrane</keyword>
<dbReference type="Proteomes" id="UP000469523">
    <property type="component" value="Unassembled WGS sequence"/>
</dbReference>
<name>A0A6N7XW25_9FIRM</name>
<feature type="transmembrane region" description="Helical" evidence="1">
    <location>
        <begin position="12"/>
        <end position="31"/>
    </location>
</feature>
<accession>A0A6N7XW25</accession>
<dbReference type="AlphaFoldDB" id="A0A6N7XW25"/>
<keyword evidence="1" id="KW-0812">Transmembrane</keyword>
<protein>
    <submittedName>
        <fullName evidence="2">Uncharacterized protein</fullName>
    </submittedName>
</protein>
<comment type="caution">
    <text evidence="2">The sequence shown here is derived from an EMBL/GenBank/DDBJ whole genome shotgun (WGS) entry which is preliminary data.</text>
</comment>
<reference evidence="2 3" key="1">
    <citation type="submission" date="2019-09" db="EMBL/GenBank/DDBJ databases">
        <title>In-depth cultivation of the pig gut microbiome towards novel bacterial diversity and tailored functional studies.</title>
        <authorList>
            <person name="Wylensek D."/>
            <person name="Hitch T.C.A."/>
            <person name="Clavel T."/>
        </authorList>
    </citation>
    <scope>NUCLEOTIDE SEQUENCE [LARGE SCALE GENOMIC DNA]</scope>
    <source>
        <strain evidence="2 3">WCA3-693-APC-4?</strain>
    </source>
</reference>
<evidence type="ECO:0000256" key="1">
    <source>
        <dbReference type="SAM" id="Phobius"/>
    </source>
</evidence>
<keyword evidence="1" id="KW-1133">Transmembrane helix</keyword>
<keyword evidence="3" id="KW-1185">Reference proteome</keyword>
<sequence>MNIKHSNTKKLIVLLIICIAMTFILSELFIITHAAHDCIGEHCYVCAQIHTLENLLKQLSIVGIIIMAGFFKSLTSFVFISRNKSYVNMTPIILKVRMNN</sequence>
<evidence type="ECO:0000313" key="3">
    <source>
        <dbReference type="Proteomes" id="UP000469523"/>
    </source>
</evidence>
<feature type="transmembrane region" description="Helical" evidence="1">
    <location>
        <begin position="59"/>
        <end position="80"/>
    </location>
</feature>